<evidence type="ECO:0000256" key="3">
    <source>
        <dbReference type="ARBA" id="ARBA00022840"/>
    </source>
</evidence>
<dbReference type="CDD" id="cd03293">
    <property type="entry name" value="ABC_NrtD_SsuB_transporters"/>
    <property type="match status" value="1"/>
</dbReference>
<organism evidence="5 6">
    <name type="scientific">Nonomuraea jabiensis</name>
    <dbReference type="NCBI Taxonomy" id="882448"/>
    <lineage>
        <taxon>Bacteria</taxon>
        <taxon>Bacillati</taxon>
        <taxon>Actinomycetota</taxon>
        <taxon>Actinomycetes</taxon>
        <taxon>Streptosporangiales</taxon>
        <taxon>Streptosporangiaceae</taxon>
        <taxon>Nonomuraea</taxon>
    </lineage>
</organism>
<keyword evidence="6" id="KW-1185">Reference proteome</keyword>
<keyword evidence="2" id="KW-0547">Nucleotide-binding</keyword>
<dbReference type="GO" id="GO:0016887">
    <property type="term" value="F:ATP hydrolysis activity"/>
    <property type="evidence" value="ECO:0007669"/>
    <property type="project" value="InterPro"/>
</dbReference>
<dbReference type="Gene3D" id="3.40.50.300">
    <property type="entry name" value="P-loop containing nucleotide triphosphate hydrolases"/>
    <property type="match status" value="1"/>
</dbReference>
<dbReference type="PROSITE" id="PS00211">
    <property type="entry name" value="ABC_TRANSPORTER_1"/>
    <property type="match status" value="1"/>
</dbReference>
<keyword evidence="3 5" id="KW-0067">ATP-binding</keyword>
<dbReference type="InterPro" id="IPR003439">
    <property type="entry name" value="ABC_transporter-like_ATP-bd"/>
</dbReference>
<dbReference type="PANTHER" id="PTHR42788:SF13">
    <property type="entry name" value="ALIPHATIC SULFONATES IMPORT ATP-BINDING PROTEIN SSUB"/>
    <property type="match status" value="1"/>
</dbReference>
<gene>
    <name evidence="5" type="ORF">HD596_007087</name>
</gene>
<dbReference type="PROSITE" id="PS50893">
    <property type="entry name" value="ABC_TRANSPORTER_2"/>
    <property type="match status" value="1"/>
</dbReference>
<evidence type="ECO:0000256" key="2">
    <source>
        <dbReference type="ARBA" id="ARBA00022741"/>
    </source>
</evidence>
<dbReference type="PANTHER" id="PTHR42788">
    <property type="entry name" value="TAURINE IMPORT ATP-BINDING PROTEIN-RELATED"/>
    <property type="match status" value="1"/>
</dbReference>
<keyword evidence="1" id="KW-0813">Transport</keyword>
<evidence type="ECO:0000313" key="6">
    <source>
        <dbReference type="Proteomes" id="UP000579153"/>
    </source>
</evidence>
<dbReference type="RefSeq" id="WP_185073703.1">
    <property type="nucleotide sequence ID" value="NZ_JACHMB010000001.1"/>
</dbReference>
<dbReference type="SMART" id="SM00382">
    <property type="entry name" value="AAA"/>
    <property type="match status" value="1"/>
</dbReference>
<dbReference type="AlphaFoldDB" id="A0A7W9GAT0"/>
<dbReference type="GO" id="GO:0005524">
    <property type="term" value="F:ATP binding"/>
    <property type="evidence" value="ECO:0007669"/>
    <property type="project" value="UniProtKB-KW"/>
</dbReference>
<evidence type="ECO:0000256" key="1">
    <source>
        <dbReference type="ARBA" id="ARBA00022448"/>
    </source>
</evidence>
<name>A0A7W9GAT0_9ACTN</name>
<reference evidence="5 6" key="1">
    <citation type="submission" date="2020-08" db="EMBL/GenBank/DDBJ databases">
        <title>Sequencing the genomes of 1000 actinobacteria strains.</title>
        <authorList>
            <person name="Klenk H.-P."/>
        </authorList>
    </citation>
    <scope>NUCLEOTIDE SEQUENCE [LARGE SCALE GENOMIC DNA]</scope>
    <source>
        <strain evidence="5 6">DSM 45507</strain>
    </source>
</reference>
<evidence type="ECO:0000259" key="4">
    <source>
        <dbReference type="PROSITE" id="PS50893"/>
    </source>
</evidence>
<dbReference type="Proteomes" id="UP000579153">
    <property type="component" value="Unassembled WGS sequence"/>
</dbReference>
<comment type="caution">
    <text evidence="5">The sequence shown here is derived from an EMBL/GenBank/DDBJ whole genome shotgun (WGS) entry which is preliminary data.</text>
</comment>
<dbReference type="InterPro" id="IPR027417">
    <property type="entry name" value="P-loop_NTPase"/>
</dbReference>
<protein>
    <submittedName>
        <fullName evidence="5">NitT/TauT family transport system ATP-binding protein</fullName>
    </submittedName>
</protein>
<dbReference type="InterPro" id="IPR003593">
    <property type="entry name" value="AAA+_ATPase"/>
</dbReference>
<dbReference type="InterPro" id="IPR017871">
    <property type="entry name" value="ABC_transporter-like_CS"/>
</dbReference>
<dbReference type="SUPFAM" id="SSF52540">
    <property type="entry name" value="P-loop containing nucleoside triphosphate hydrolases"/>
    <property type="match status" value="1"/>
</dbReference>
<proteinExistence type="predicted"/>
<dbReference type="Pfam" id="PF00005">
    <property type="entry name" value="ABC_tran"/>
    <property type="match status" value="1"/>
</dbReference>
<dbReference type="InterPro" id="IPR050166">
    <property type="entry name" value="ABC_transporter_ATP-bind"/>
</dbReference>
<evidence type="ECO:0000313" key="5">
    <source>
        <dbReference type="EMBL" id="MBB5780331.1"/>
    </source>
</evidence>
<accession>A0A7W9GAT0</accession>
<sequence length="249" mass="26981">MPGQAATSALSFSGAGKRYDDGTHALDKIDLTVAPGQFVAVVGPSGCGKSTLLRLAAGLTDATEGSVRRDTASVGYVFQDHALLPWRTVRANVELLGELRGLSRAERRRRADEAIELVGLADFAHHRPRTLSGGMRMRVSLARALAVQPDLLLLDEPFGTLDEITRERLQSELLRLFGLRRFAAVFVTHSVGEAVFLATRIIVLSERPGRIVGACDVPFPYPRPPELRFSPDFARIAGQVSAWLRGAAA</sequence>
<dbReference type="EMBL" id="JACHMB010000001">
    <property type="protein sequence ID" value="MBB5780331.1"/>
    <property type="molecule type" value="Genomic_DNA"/>
</dbReference>
<feature type="domain" description="ABC transporter" evidence="4">
    <location>
        <begin position="10"/>
        <end position="231"/>
    </location>
</feature>